<evidence type="ECO:0000256" key="1">
    <source>
        <dbReference type="ARBA" id="ARBA00004300"/>
    </source>
</evidence>
<sequence length="502" mass="57420">TLLGLREPLHLVLIKHDFMTHERWLVSSQVIEWRMVLCSESWSTRINMDLQGVFDESKVNVGSIEVVLQLVPTCHRQLPIAQDVFNAQLRMENVTYGSEKERKFLVYAKQWWQEFKTEHEEDERPVKIFAQDENGLNRFVCDYVSPVRAGRILDSPAQAARFVASISTQLSSSIGSNTAAHDIWKSGLAFLVENRGNVDNHSVLLCSLLLGFGMNAYVAVGVVKDDFSGQRPHSWVVTFQEEQPNKAIFWEASTGKKFSFRAFPHYSPPSNCKVEYVTIGCIFNHYQFFANNYKTKSIETCIFDLNNANRWKRMSEEIIAIVVDNKYFEKAISGDGNNNISWNNRIPLSVSRLVASTSDVIKMSNDLENQLRTLVSRWRSARLGTNVTSKWDDQLCYMLGQALFSYELEQLTGLSNVGNDEFKSSIQRHVKDGYTFKAFPVHVLHINARLILDTALKSPIFQEIINCRGSDVNLALRVKVFSYAEHSTPTWVIFGCFYQFSQ</sequence>
<dbReference type="PANTHER" id="PTHR46436">
    <property type="entry name" value="CENTROSOMAL PROTEIN OF 76 KDA"/>
    <property type="match status" value="1"/>
</dbReference>
<dbReference type="InterPro" id="IPR056288">
    <property type="entry name" value="CEP76_C"/>
</dbReference>
<keyword evidence="2" id="KW-0963">Cytoplasm</keyword>
<name>H6WA34_SCHMD</name>
<dbReference type="AlphaFoldDB" id="H6WA34"/>
<evidence type="ECO:0000259" key="3">
    <source>
        <dbReference type="Pfam" id="PF15627"/>
    </source>
</evidence>
<feature type="non-terminal residue" evidence="6">
    <location>
        <position position="1"/>
    </location>
</feature>
<evidence type="ECO:0000259" key="4">
    <source>
        <dbReference type="Pfam" id="PF24652"/>
    </source>
</evidence>
<comment type="subcellular location">
    <subcellularLocation>
        <location evidence="1">Cytoplasm</location>
        <location evidence="1">Cytoskeleton</location>
        <location evidence="1">Microtubule organizing center</location>
        <location evidence="1">Centrosome</location>
    </subcellularLocation>
</comment>
<evidence type="ECO:0000256" key="2">
    <source>
        <dbReference type="ARBA" id="ARBA00022490"/>
    </source>
</evidence>
<reference evidence="6" key="2">
    <citation type="journal article" date="2012" name="Science">
        <title>Centrosome loss in the evolution of planarians.</title>
        <authorList>
            <person name="Azimzadeh J."/>
            <person name="Wong M.L."/>
            <person name="Downhour D.M."/>
            <person name="Alvarado A.S."/>
            <person name="Marshall W.F."/>
        </authorList>
    </citation>
    <scope>NUCLEOTIDE SEQUENCE</scope>
</reference>
<dbReference type="InterPro" id="IPR052299">
    <property type="entry name" value="CEP76"/>
</dbReference>
<dbReference type="EMBL" id="JQ036186">
    <property type="protein sequence ID" value="AFB74716.1"/>
    <property type="molecule type" value="mRNA"/>
</dbReference>
<accession>H6WA34</accession>
<dbReference type="InterPro" id="IPR028926">
    <property type="entry name" value="CEP76-C2"/>
</dbReference>
<dbReference type="PANTHER" id="PTHR46436:SF1">
    <property type="entry name" value="CENTROSOMAL PROTEIN OF 76 KDA"/>
    <property type="match status" value="1"/>
</dbReference>
<feature type="non-terminal residue" evidence="6">
    <location>
        <position position="502"/>
    </location>
</feature>
<organism evidence="6">
    <name type="scientific">Schmidtea mediterranea</name>
    <name type="common">Freshwater planarian flatworm</name>
    <dbReference type="NCBI Taxonomy" id="79327"/>
    <lineage>
        <taxon>Eukaryota</taxon>
        <taxon>Metazoa</taxon>
        <taxon>Spiralia</taxon>
        <taxon>Lophotrochozoa</taxon>
        <taxon>Platyhelminthes</taxon>
        <taxon>Rhabditophora</taxon>
        <taxon>Seriata</taxon>
        <taxon>Tricladida</taxon>
        <taxon>Continenticola</taxon>
        <taxon>Geoplanoidea</taxon>
        <taxon>Dugesiidae</taxon>
        <taxon>Schmidtea</taxon>
    </lineage>
</organism>
<reference evidence="6" key="1">
    <citation type="submission" date="2011-11" db="EMBL/GenBank/DDBJ databases">
        <authorList>
            <person name="Azimzadeh J.C."/>
        </authorList>
    </citation>
    <scope>NUCLEOTIDE SEQUENCE</scope>
</reference>
<dbReference type="GO" id="GO:0046599">
    <property type="term" value="P:regulation of centriole replication"/>
    <property type="evidence" value="ECO:0007669"/>
    <property type="project" value="TreeGrafter"/>
</dbReference>
<dbReference type="GO" id="GO:0005814">
    <property type="term" value="C:centriole"/>
    <property type="evidence" value="ECO:0007669"/>
    <property type="project" value="TreeGrafter"/>
</dbReference>
<feature type="domain" description="CEP76 C2" evidence="3">
    <location>
        <begin position="1"/>
        <end position="73"/>
    </location>
</feature>
<dbReference type="Pfam" id="PF24652">
    <property type="entry name" value="CEP76_C"/>
    <property type="match status" value="1"/>
</dbReference>
<evidence type="ECO:0000259" key="5">
    <source>
        <dbReference type="Pfam" id="PF24656"/>
    </source>
</evidence>
<dbReference type="Pfam" id="PF24656">
    <property type="entry name" value="CEPT76_peptidase"/>
    <property type="match status" value="1"/>
</dbReference>
<proteinExistence type="evidence at transcript level"/>
<feature type="domain" description="CEP76/DRC7 peptidase-like" evidence="5">
    <location>
        <begin position="182"/>
        <end position="314"/>
    </location>
</feature>
<feature type="domain" description="Centrosomal protein of 76 kDa C-terminal" evidence="4">
    <location>
        <begin position="359"/>
        <end position="499"/>
    </location>
</feature>
<dbReference type="GO" id="GO:0005813">
    <property type="term" value="C:centrosome"/>
    <property type="evidence" value="ECO:0007669"/>
    <property type="project" value="UniProtKB-SubCell"/>
</dbReference>
<dbReference type="Pfam" id="PF15627">
    <property type="entry name" value="CEP76-C2"/>
    <property type="match status" value="1"/>
</dbReference>
<dbReference type="InterPro" id="IPR056290">
    <property type="entry name" value="CEPT76/DRC7_peptidase-like_dom"/>
</dbReference>
<protein>
    <submittedName>
        <fullName evidence="6">CEP76</fullName>
    </submittedName>
</protein>
<evidence type="ECO:0000313" key="6">
    <source>
        <dbReference type="EMBL" id="AFB74716.1"/>
    </source>
</evidence>
<dbReference type="OrthoDB" id="5527234at2759"/>